<evidence type="ECO:0000313" key="2">
    <source>
        <dbReference type="Proteomes" id="UP000197068"/>
    </source>
</evidence>
<sequence length="267" mass="30935">MGQTLLRSFHNTLLGEFEATVVNQRLVELRKVVRSKSKTVIDTLLKDHSAAICILCATDKDLTKEHVIPKWTFGNNQSKNFVTGINGLSQSYSKTTLPACSHCNSYLMGALERNLELLFRHKDLSEDYFSNEEKSKIILWLEFIDYKFNALDLRRKLKKPKGGTYIPYLANFPVSIMQRIDDSPSKIFSSFRNSLKKLGVKSKEKQLNSLVTFKTTNESFHFFHHANDYIFIELPQHNVALFYHFNQEFNLEREAYDSAMEIIGKVY</sequence>
<reference evidence="1 2" key="1">
    <citation type="submission" date="2017-06" db="EMBL/GenBank/DDBJ databases">
        <title>Whole Genome Sequences of Colwellia marinimaniae MTCD1.</title>
        <authorList>
            <person name="Kusumoto H."/>
            <person name="Inoue M."/>
            <person name="Tanikawa K."/>
            <person name="Maeji H."/>
            <person name="Cameron J.H."/>
            <person name="Bartlett D.H."/>
        </authorList>
    </citation>
    <scope>NUCLEOTIDE SEQUENCE [LARGE SCALE GENOMIC DNA]</scope>
    <source>
        <strain evidence="1 2">MTCD1</strain>
    </source>
</reference>
<evidence type="ECO:0000313" key="1">
    <source>
        <dbReference type="EMBL" id="GAW96730.1"/>
    </source>
</evidence>
<proteinExistence type="predicted"/>
<dbReference type="EMBL" id="BDQM01000018">
    <property type="protein sequence ID" value="GAW96730.1"/>
    <property type="molecule type" value="Genomic_DNA"/>
</dbReference>
<protein>
    <recommendedName>
        <fullName evidence="3">HNH endonuclease</fullName>
    </recommendedName>
</protein>
<gene>
    <name evidence="1" type="ORF">MTCD1_02350</name>
</gene>
<accession>A0ABQ0MWJ2</accession>
<comment type="caution">
    <text evidence="1">The sequence shown here is derived from an EMBL/GenBank/DDBJ whole genome shotgun (WGS) entry which is preliminary data.</text>
</comment>
<evidence type="ECO:0008006" key="3">
    <source>
        <dbReference type="Google" id="ProtNLM"/>
    </source>
</evidence>
<name>A0ABQ0MWJ2_9GAMM</name>
<dbReference type="Proteomes" id="UP000197068">
    <property type="component" value="Unassembled WGS sequence"/>
</dbReference>
<organism evidence="1 2">
    <name type="scientific">Colwellia marinimaniae</name>
    <dbReference type="NCBI Taxonomy" id="1513592"/>
    <lineage>
        <taxon>Bacteria</taxon>
        <taxon>Pseudomonadati</taxon>
        <taxon>Pseudomonadota</taxon>
        <taxon>Gammaproteobacteria</taxon>
        <taxon>Alteromonadales</taxon>
        <taxon>Colwelliaceae</taxon>
        <taxon>Colwellia</taxon>
    </lineage>
</organism>
<dbReference type="RefSeq" id="WP_143760113.1">
    <property type="nucleotide sequence ID" value="NZ_BDQM01000018.1"/>
</dbReference>
<keyword evidence="2" id="KW-1185">Reference proteome</keyword>